<keyword evidence="1" id="KW-1133">Transmembrane helix</keyword>
<sequence length="101" mass="11539">MGSFLDRRYQRRLLSAGRLYRRGHSYVVWIHGLLFFGGSLFLLCNALDYFFDNGAPFRPSDLVRIGGYLALSIVGGLFYGVRVWHNLDRMLGPEPTSKPVQ</sequence>
<feature type="transmembrane region" description="Helical" evidence="1">
    <location>
        <begin position="26"/>
        <end position="50"/>
    </location>
</feature>
<evidence type="ECO:0000256" key="1">
    <source>
        <dbReference type="SAM" id="Phobius"/>
    </source>
</evidence>
<proteinExistence type="predicted"/>
<reference evidence="3" key="1">
    <citation type="journal article" date="2019" name="Int. J. Syst. Evol. Microbiol.">
        <title>The Global Catalogue of Microorganisms (GCM) 10K type strain sequencing project: providing services to taxonomists for standard genome sequencing and annotation.</title>
        <authorList>
            <consortium name="The Broad Institute Genomics Platform"/>
            <consortium name="The Broad Institute Genome Sequencing Center for Infectious Disease"/>
            <person name="Wu L."/>
            <person name="Ma J."/>
        </authorList>
    </citation>
    <scope>NUCLEOTIDE SEQUENCE [LARGE SCALE GENOMIC DNA]</scope>
    <source>
        <strain evidence="3">JCM 4087</strain>
    </source>
</reference>
<protein>
    <submittedName>
        <fullName evidence="2">Uncharacterized protein</fullName>
    </submittedName>
</protein>
<evidence type="ECO:0000313" key="2">
    <source>
        <dbReference type="EMBL" id="MFC5864235.1"/>
    </source>
</evidence>
<gene>
    <name evidence="2" type="ORF">ACFPT7_18160</name>
</gene>
<feature type="transmembrane region" description="Helical" evidence="1">
    <location>
        <begin position="62"/>
        <end position="81"/>
    </location>
</feature>
<name>A0ABW1ELT2_9BACT</name>
<dbReference type="EMBL" id="JBHSPH010000009">
    <property type="protein sequence ID" value="MFC5864235.1"/>
    <property type="molecule type" value="Genomic_DNA"/>
</dbReference>
<keyword evidence="1" id="KW-0472">Membrane</keyword>
<evidence type="ECO:0000313" key="3">
    <source>
        <dbReference type="Proteomes" id="UP001596091"/>
    </source>
</evidence>
<accession>A0ABW1ELT2</accession>
<dbReference type="Proteomes" id="UP001596091">
    <property type="component" value="Unassembled WGS sequence"/>
</dbReference>
<keyword evidence="3" id="KW-1185">Reference proteome</keyword>
<comment type="caution">
    <text evidence="2">The sequence shown here is derived from an EMBL/GenBank/DDBJ whole genome shotgun (WGS) entry which is preliminary data.</text>
</comment>
<keyword evidence="1" id="KW-0812">Transmembrane</keyword>
<organism evidence="2 3">
    <name type="scientific">Acidicapsa dinghuensis</name>
    <dbReference type="NCBI Taxonomy" id="2218256"/>
    <lineage>
        <taxon>Bacteria</taxon>
        <taxon>Pseudomonadati</taxon>
        <taxon>Acidobacteriota</taxon>
        <taxon>Terriglobia</taxon>
        <taxon>Terriglobales</taxon>
        <taxon>Acidobacteriaceae</taxon>
        <taxon>Acidicapsa</taxon>
    </lineage>
</organism>
<dbReference type="RefSeq" id="WP_263341968.1">
    <property type="nucleotide sequence ID" value="NZ_JAGSYH010000009.1"/>
</dbReference>